<dbReference type="AlphaFoldDB" id="A0A835W627"/>
<dbReference type="EMBL" id="JAEHOC010000009">
    <property type="protein sequence ID" value="KAG2438688.1"/>
    <property type="molecule type" value="Genomic_DNA"/>
</dbReference>
<dbReference type="InterPro" id="IPR053285">
    <property type="entry name" value="Thylakoid_lumenal_pentapeptide"/>
</dbReference>
<dbReference type="Pfam" id="PF25296">
    <property type="entry name" value="Decapeptide"/>
    <property type="match status" value="1"/>
</dbReference>
<dbReference type="OrthoDB" id="536305at2759"/>
<evidence type="ECO:0000313" key="2">
    <source>
        <dbReference type="EMBL" id="KAG2438688.1"/>
    </source>
</evidence>
<feature type="compositionally biased region" description="Polar residues" evidence="1">
    <location>
        <begin position="347"/>
        <end position="359"/>
    </location>
</feature>
<keyword evidence="3" id="KW-1185">Reference proteome</keyword>
<evidence type="ECO:0000313" key="3">
    <source>
        <dbReference type="Proteomes" id="UP000650467"/>
    </source>
</evidence>
<dbReference type="PANTHER" id="PTHR47121:SF2">
    <property type="entry name" value="THYLAKOID LUMENAL PROTEIN TL20.3, CHLOROPLASTIC"/>
    <property type="match status" value="1"/>
</dbReference>
<dbReference type="InterPro" id="IPR057481">
    <property type="entry name" value="Decapeptide"/>
</dbReference>
<proteinExistence type="predicted"/>
<dbReference type="PANTHER" id="PTHR47121">
    <property type="entry name" value="THYLAKOID LUMENAL PROTEIN TL20.3, CHLOROPLASTIC"/>
    <property type="match status" value="1"/>
</dbReference>
<name>A0A835W627_CHLIN</name>
<feature type="compositionally biased region" description="Gly residues" evidence="1">
    <location>
        <begin position="268"/>
        <end position="287"/>
    </location>
</feature>
<feature type="compositionally biased region" description="Low complexity" evidence="1">
    <location>
        <begin position="288"/>
        <end position="316"/>
    </location>
</feature>
<protein>
    <submittedName>
        <fullName evidence="2">Uncharacterized protein</fullName>
    </submittedName>
</protein>
<sequence length="359" mass="35945">MMSAMDELVNKNKRVNLEDMYRGTELLGPTELCTLRNIMATANKKVFPTDGMNLNQLNVKNALWAAAAAHEYAVVDRALAAPAQGLAAVRDKGVGARQLLELGYREADLLRAGFTAEDVCEVAAHDPARLRAAGLSAAELVAGCSCGGGVGGLPPGLQGFRGVQRLRAAGYSATELVAAGLDNAWDLRQAGFSAAEVFTAGVPAEALRPAGYGVPELQPAAFLGPSFAPLQASDPRMLPSPLEGTRGGIWPRMLQAQAPALNLKDGGRSGGGAGVSGGGAGGGGGLGATSRMAATGMRTARAAPTAASTAAASPAGAGAGMQGLAEQLPGRSVGWGEAGGAAPMLSRTGSAAGSVRSGT</sequence>
<feature type="region of interest" description="Disordered" evidence="1">
    <location>
        <begin position="263"/>
        <end position="359"/>
    </location>
</feature>
<dbReference type="Proteomes" id="UP000650467">
    <property type="component" value="Unassembled WGS sequence"/>
</dbReference>
<reference evidence="2" key="1">
    <citation type="journal article" date="2020" name="bioRxiv">
        <title>Comparative genomics of Chlamydomonas.</title>
        <authorList>
            <person name="Craig R.J."/>
            <person name="Hasan A.R."/>
            <person name="Ness R.W."/>
            <person name="Keightley P.D."/>
        </authorList>
    </citation>
    <scope>NUCLEOTIDE SEQUENCE</scope>
    <source>
        <strain evidence="2">SAG 7.73</strain>
    </source>
</reference>
<comment type="caution">
    <text evidence="2">The sequence shown here is derived from an EMBL/GenBank/DDBJ whole genome shotgun (WGS) entry which is preliminary data.</text>
</comment>
<accession>A0A835W627</accession>
<evidence type="ECO:0000256" key="1">
    <source>
        <dbReference type="SAM" id="MobiDB-lite"/>
    </source>
</evidence>
<organism evidence="2 3">
    <name type="scientific">Chlamydomonas incerta</name>
    <dbReference type="NCBI Taxonomy" id="51695"/>
    <lineage>
        <taxon>Eukaryota</taxon>
        <taxon>Viridiplantae</taxon>
        <taxon>Chlorophyta</taxon>
        <taxon>core chlorophytes</taxon>
        <taxon>Chlorophyceae</taxon>
        <taxon>CS clade</taxon>
        <taxon>Chlamydomonadales</taxon>
        <taxon>Chlamydomonadaceae</taxon>
        <taxon>Chlamydomonas</taxon>
    </lineage>
</organism>
<gene>
    <name evidence="2" type="ORF">HXX76_005234</name>
</gene>